<dbReference type="Proteomes" id="UP000516786">
    <property type="component" value="Plasmid pZXPA-20-602k"/>
</dbReference>
<gene>
    <name evidence="1" type="ORF">B7H17_24490</name>
    <name evidence="2" type="ORF">ID616_32845</name>
</gene>
<protein>
    <submittedName>
        <fullName evidence="1">Uncharacterized protein</fullName>
    </submittedName>
</protein>
<dbReference type="AlphaFoldDB" id="A0A1X0ZHI1"/>
<evidence type="ECO:0000313" key="3">
    <source>
        <dbReference type="Proteomes" id="UP000193675"/>
    </source>
</evidence>
<reference evidence="2 4" key="2">
    <citation type="submission" date="2020-09" db="EMBL/GenBank/DDBJ databases">
        <title>Co-existence of a novel multidrug-resistance efflux pump with carbapenem resistance gene blaVIM-2 in one megaplasmid in Pseudomonas putida.</title>
        <authorList>
            <person name="Peng K."/>
            <person name="Li R."/>
        </authorList>
    </citation>
    <scope>NUCLEOTIDE SEQUENCE [LARGE SCALE GENOMIC DNA]</scope>
    <source>
        <strain evidence="2 4">ZXPA-20</strain>
        <plasmid evidence="2 4">pZXPA-20-602k</plasmid>
    </source>
</reference>
<sequence>MSNILFPYHPATGLRLVQTIDYIPAAVPQEIFKRDGQIKIEDAAGSTVHWDNAECQKMVGDTYLADESGTECLASEAIWSPEEGDSIDIDTPKECSTVTSPNALRTQLQELASAAREMVLDSEQKLDTEASSSALKALLQKLGLWDDFQPDEG</sequence>
<proteinExistence type="predicted"/>
<dbReference type="RefSeq" id="WP_084851423.1">
    <property type="nucleotide sequence ID" value="NZ_CP061724.1"/>
</dbReference>
<dbReference type="EMBL" id="NBWC01000049">
    <property type="protein sequence ID" value="ORL58693.1"/>
    <property type="molecule type" value="Genomic_DNA"/>
</dbReference>
<geneLocation type="plasmid" evidence="2 4">
    <name>pZXPA-20-602k</name>
</geneLocation>
<evidence type="ECO:0000313" key="2">
    <source>
        <dbReference type="EMBL" id="QOD01379.1"/>
    </source>
</evidence>
<dbReference type="Proteomes" id="UP000193675">
    <property type="component" value="Unassembled WGS sequence"/>
</dbReference>
<name>A0A1X0ZHI1_PSEPU</name>
<keyword evidence="2" id="KW-0614">Plasmid</keyword>
<accession>A0A1X0ZHI1</accession>
<evidence type="ECO:0000313" key="1">
    <source>
        <dbReference type="EMBL" id="ORL58693.1"/>
    </source>
</evidence>
<reference evidence="1 3" key="1">
    <citation type="submission" date="2017-04" db="EMBL/GenBank/DDBJ databases">
        <title>Presence of VIM-2 positive Pseudomonas species in chickens and their surrounding environment.</title>
        <authorList>
            <person name="Zhang R."/>
        </authorList>
    </citation>
    <scope>NUCLEOTIDE SEQUENCE [LARGE SCALE GENOMIC DNA]</scope>
    <source>
        <strain evidence="1 3">DZ-C18</strain>
    </source>
</reference>
<organism evidence="1 3">
    <name type="scientific">Pseudomonas putida</name>
    <name type="common">Arthrobacter siderocapsulatus</name>
    <dbReference type="NCBI Taxonomy" id="303"/>
    <lineage>
        <taxon>Bacteria</taxon>
        <taxon>Pseudomonadati</taxon>
        <taxon>Pseudomonadota</taxon>
        <taxon>Gammaproteobacteria</taxon>
        <taxon>Pseudomonadales</taxon>
        <taxon>Pseudomonadaceae</taxon>
        <taxon>Pseudomonas</taxon>
    </lineage>
</organism>
<dbReference type="EMBL" id="CP061724">
    <property type="protein sequence ID" value="QOD01379.1"/>
    <property type="molecule type" value="Genomic_DNA"/>
</dbReference>
<dbReference type="OrthoDB" id="6911348at2"/>
<evidence type="ECO:0000313" key="4">
    <source>
        <dbReference type="Proteomes" id="UP000516786"/>
    </source>
</evidence>